<dbReference type="Proteomes" id="UP000198302">
    <property type="component" value="Unassembled WGS sequence"/>
</dbReference>
<reference evidence="2 4" key="2">
    <citation type="submission" date="2016-11" db="EMBL/GenBank/DDBJ databases">
        <title>Whole genomes of Flavobacteriaceae.</title>
        <authorList>
            <person name="Stine C."/>
            <person name="Li C."/>
            <person name="Tadesse D."/>
        </authorList>
    </citation>
    <scope>NUCLEOTIDE SEQUENCE [LARGE SCALE GENOMIC DNA]</scope>
    <source>
        <strain evidence="2 4">ATCC 51468</strain>
    </source>
</reference>
<evidence type="ECO:0000313" key="4">
    <source>
        <dbReference type="Proteomes" id="UP000198302"/>
    </source>
</evidence>
<evidence type="ECO:0000313" key="3">
    <source>
        <dbReference type="Proteomes" id="UP000032061"/>
    </source>
</evidence>
<dbReference type="EMBL" id="JPRK01000008">
    <property type="protein sequence ID" value="KIO52856.1"/>
    <property type="molecule type" value="Genomic_DNA"/>
</dbReference>
<reference evidence="1 3" key="1">
    <citation type="submission" date="2015-01" db="EMBL/GenBank/DDBJ databases">
        <title>Genome of Flavobacterium hibernum DSM 12611.</title>
        <authorList>
            <person name="Stropko S.J."/>
            <person name="Pipes S.E."/>
            <person name="Newman J.D."/>
        </authorList>
    </citation>
    <scope>NUCLEOTIDE SEQUENCE [LARGE SCALE GENOMIC DNA]</scope>
    <source>
        <strain evidence="1 3">DSM 12611</strain>
    </source>
</reference>
<sequence>MKINETKNLDNLKRLADGYLNTLKPTNDKREFYTAEIKVMNYSELGCIITNMLKLCILALNQDEYEISETVKQPAIDVGLVLEVALQLFPNDEFDLLSEINQVLASSDVES</sequence>
<evidence type="ECO:0000313" key="1">
    <source>
        <dbReference type="EMBL" id="KIO52856.1"/>
    </source>
</evidence>
<name>A0A0D0EZP1_9FLAO</name>
<dbReference type="RefSeq" id="WP_041517436.1">
    <property type="nucleotide sequence ID" value="NZ_JPRK01000008.1"/>
</dbReference>
<dbReference type="AlphaFoldDB" id="A0A0D0EZP1"/>
<organism evidence="1 3">
    <name type="scientific">Flavobacterium hibernum</name>
    <dbReference type="NCBI Taxonomy" id="37752"/>
    <lineage>
        <taxon>Bacteria</taxon>
        <taxon>Pseudomonadati</taxon>
        <taxon>Bacteroidota</taxon>
        <taxon>Flavobacteriia</taxon>
        <taxon>Flavobacteriales</taxon>
        <taxon>Flavobacteriaceae</taxon>
        <taxon>Flavobacterium</taxon>
    </lineage>
</organism>
<gene>
    <name evidence="2" type="ORF">B0A73_07360</name>
    <name evidence="1" type="ORF">IW18_09950</name>
</gene>
<dbReference type="STRING" id="37752.IW18_09950"/>
<accession>A0A0D0EZP1</accession>
<protein>
    <submittedName>
        <fullName evidence="1">Uncharacterized protein</fullName>
    </submittedName>
</protein>
<dbReference type="OrthoDB" id="1446962at2"/>
<dbReference type="Proteomes" id="UP000032061">
    <property type="component" value="Unassembled WGS sequence"/>
</dbReference>
<comment type="caution">
    <text evidence="1">The sequence shown here is derived from an EMBL/GenBank/DDBJ whole genome shotgun (WGS) entry which is preliminary data.</text>
</comment>
<evidence type="ECO:0000313" key="2">
    <source>
        <dbReference type="EMBL" id="OXA88493.1"/>
    </source>
</evidence>
<keyword evidence="4" id="KW-1185">Reference proteome</keyword>
<proteinExistence type="predicted"/>
<dbReference type="EMBL" id="MUGX01000010">
    <property type="protein sequence ID" value="OXA88493.1"/>
    <property type="molecule type" value="Genomic_DNA"/>
</dbReference>